<accession>A0A4R2EQ87</accession>
<feature type="transmembrane region" description="Helical" evidence="10">
    <location>
        <begin position="87"/>
        <end position="109"/>
    </location>
</feature>
<feature type="transmembrane region" description="Helical" evidence="10">
    <location>
        <begin position="191"/>
        <end position="213"/>
    </location>
</feature>
<feature type="transmembrane region" description="Helical" evidence="10">
    <location>
        <begin position="129"/>
        <end position="146"/>
    </location>
</feature>
<dbReference type="GO" id="GO:0005886">
    <property type="term" value="C:plasma membrane"/>
    <property type="evidence" value="ECO:0007669"/>
    <property type="project" value="UniProtKB-SubCell"/>
</dbReference>
<dbReference type="InterPro" id="IPR048279">
    <property type="entry name" value="MdtK-like"/>
</dbReference>
<feature type="transmembrane region" description="Helical" evidence="10">
    <location>
        <begin position="414"/>
        <end position="433"/>
    </location>
</feature>
<proteinExistence type="predicted"/>
<evidence type="ECO:0000256" key="7">
    <source>
        <dbReference type="ARBA" id="ARBA00023065"/>
    </source>
</evidence>
<dbReference type="CDD" id="cd13133">
    <property type="entry name" value="MATE_like_7"/>
    <property type="match status" value="1"/>
</dbReference>
<name>A0A4R2EQ87_9BACT</name>
<sequence length="443" mass="49075">MREETSYRNIWRIAYPIIVGSISQNVLNITDTIFLGHLGEQELAAGALGTLFYLTIMMVITGFTIGNQIIMARRFGEERPADIGKTFASSTLLLLAITITVFAAVKLFASNLIPTLVSNEMIALQVGDFVQYRIWGVYAAAFTLLFRSFYVATANTKVLISVTTTTVGLNIVLNYLLIFGKFGFPALGFNGAAIASVISEMAGFAIILGYTIYRKYPKAFGLFNIRSFDMRVAGETLKLASPVMLQHLISFSAWFVIFLIIERMGERSLAISNIVRSLYIAMMMPIWGFAEATNSLVSYLMGERHFDRIATVVTRSMLLSFCSVVLVVACFYLMLPQVIGFYSPDASLVADTIPVAKVVMIGATTMSLGFITFMAVSGTGNTLTAFGLELSDIALYIAITFILTEYTNINVTNIWFVETFYAGYMLLVCSLYLRFGKWRNKVI</sequence>
<dbReference type="PANTHER" id="PTHR43298">
    <property type="entry name" value="MULTIDRUG RESISTANCE PROTEIN NORM-RELATED"/>
    <property type="match status" value="1"/>
</dbReference>
<evidence type="ECO:0000313" key="12">
    <source>
        <dbReference type="Proteomes" id="UP000294830"/>
    </source>
</evidence>
<keyword evidence="2" id="KW-0813">Transport</keyword>
<keyword evidence="4" id="KW-1003">Cell membrane</keyword>
<evidence type="ECO:0000256" key="3">
    <source>
        <dbReference type="ARBA" id="ARBA00022449"/>
    </source>
</evidence>
<gene>
    <name evidence="11" type="ORF">CLV25_10362</name>
</gene>
<organism evidence="11 12">
    <name type="scientific">Acetobacteroides hydrogenigenes</name>
    <dbReference type="NCBI Taxonomy" id="979970"/>
    <lineage>
        <taxon>Bacteria</taxon>
        <taxon>Pseudomonadati</taxon>
        <taxon>Bacteroidota</taxon>
        <taxon>Bacteroidia</taxon>
        <taxon>Bacteroidales</taxon>
        <taxon>Rikenellaceae</taxon>
        <taxon>Acetobacteroides</taxon>
    </lineage>
</organism>
<keyword evidence="7" id="KW-0406">Ion transport</keyword>
<dbReference type="InterPro" id="IPR050222">
    <property type="entry name" value="MATE_MdtK"/>
</dbReference>
<dbReference type="RefSeq" id="WP_131838413.1">
    <property type="nucleotide sequence ID" value="NZ_SLWB01000003.1"/>
</dbReference>
<feature type="transmembrane region" description="Helical" evidence="10">
    <location>
        <begin position="312"/>
        <end position="335"/>
    </location>
</feature>
<evidence type="ECO:0000256" key="9">
    <source>
        <dbReference type="ARBA" id="ARBA00031636"/>
    </source>
</evidence>
<evidence type="ECO:0000256" key="1">
    <source>
        <dbReference type="ARBA" id="ARBA00004651"/>
    </source>
</evidence>
<keyword evidence="6 10" id="KW-1133">Transmembrane helix</keyword>
<feature type="transmembrane region" description="Helical" evidence="10">
    <location>
        <begin position="239"/>
        <end position="261"/>
    </location>
</feature>
<feature type="transmembrane region" description="Helical" evidence="10">
    <location>
        <begin position="355"/>
        <end position="376"/>
    </location>
</feature>
<dbReference type="PIRSF" id="PIRSF006603">
    <property type="entry name" value="DinF"/>
    <property type="match status" value="1"/>
</dbReference>
<dbReference type="GO" id="GO:0015297">
    <property type="term" value="F:antiporter activity"/>
    <property type="evidence" value="ECO:0007669"/>
    <property type="project" value="UniProtKB-KW"/>
</dbReference>
<evidence type="ECO:0000256" key="6">
    <source>
        <dbReference type="ARBA" id="ARBA00022989"/>
    </source>
</evidence>
<dbReference type="NCBIfam" id="TIGR00797">
    <property type="entry name" value="matE"/>
    <property type="match status" value="1"/>
</dbReference>
<protein>
    <recommendedName>
        <fullName evidence="9">Multidrug-efflux transporter</fullName>
    </recommendedName>
</protein>
<feature type="transmembrane region" description="Helical" evidence="10">
    <location>
        <begin position="158"/>
        <end position="179"/>
    </location>
</feature>
<dbReference type="OrthoDB" id="9780160at2"/>
<evidence type="ECO:0000313" key="11">
    <source>
        <dbReference type="EMBL" id="TCN70547.1"/>
    </source>
</evidence>
<dbReference type="GO" id="GO:0006811">
    <property type="term" value="P:monoatomic ion transport"/>
    <property type="evidence" value="ECO:0007669"/>
    <property type="project" value="UniProtKB-KW"/>
</dbReference>
<keyword evidence="5 10" id="KW-0812">Transmembrane</keyword>
<dbReference type="Pfam" id="PF01554">
    <property type="entry name" value="MatE"/>
    <property type="match status" value="2"/>
</dbReference>
<keyword evidence="12" id="KW-1185">Reference proteome</keyword>
<dbReference type="PRINTS" id="PR00173">
    <property type="entry name" value="EDTRNSPORT"/>
</dbReference>
<evidence type="ECO:0000256" key="10">
    <source>
        <dbReference type="SAM" id="Phobius"/>
    </source>
</evidence>
<dbReference type="AlphaFoldDB" id="A0A4R2EQ87"/>
<evidence type="ECO:0000256" key="2">
    <source>
        <dbReference type="ARBA" id="ARBA00022448"/>
    </source>
</evidence>
<dbReference type="InterPro" id="IPR002528">
    <property type="entry name" value="MATE_fam"/>
</dbReference>
<keyword evidence="8 10" id="KW-0472">Membrane</keyword>
<feature type="transmembrane region" description="Helical" evidence="10">
    <location>
        <begin position="277"/>
        <end position="300"/>
    </location>
</feature>
<evidence type="ECO:0000256" key="5">
    <source>
        <dbReference type="ARBA" id="ARBA00022692"/>
    </source>
</evidence>
<dbReference type="Proteomes" id="UP000294830">
    <property type="component" value="Unassembled WGS sequence"/>
</dbReference>
<dbReference type="EMBL" id="SLWB01000003">
    <property type="protein sequence ID" value="TCN70547.1"/>
    <property type="molecule type" value="Genomic_DNA"/>
</dbReference>
<feature type="transmembrane region" description="Helical" evidence="10">
    <location>
        <begin position="43"/>
        <end position="66"/>
    </location>
</feature>
<evidence type="ECO:0000256" key="4">
    <source>
        <dbReference type="ARBA" id="ARBA00022475"/>
    </source>
</evidence>
<keyword evidence="3" id="KW-0050">Antiport</keyword>
<comment type="caution">
    <text evidence="11">The sequence shown here is derived from an EMBL/GenBank/DDBJ whole genome shotgun (WGS) entry which is preliminary data.</text>
</comment>
<feature type="transmembrane region" description="Helical" evidence="10">
    <location>
        <begin position="383"/>
        <end position="402"/>
    </location>
</feature>
<evidence type="ECO:0000256" key="8">
    <source>
        <dbReference type="ARBA" id="ARBA00023136"/>
    </source>
</evidence>
<comment type="subcellular location">
    <subcellularLocation>
        <location evidence="1">Cell membrane</location>
        <topology evidence="1">Multi-pass membrane protein</topology>
    </subcellularLocation>
</comment>
<reference evidence="11 12" key="1">
    <citation type="submission" date="2019-03" db="EMBL/GenBank/DDBJ databases">
        <title>Genomic Encyclopedia of Archaeal and Bacterial Type Strains, Phase II (KMG-II): from individual species to whole genera.</title>
        <authorList>
            <person name="Goeker M."/>
        </authorList>
    </citation>
    <scope>NUCLEOTIDE SEQUENCE [LARGE SCALE GENOMIC DNA]</scope>
    <source>
        <strain evidence="11 12">RL-C</strain>
    </source>
</reference>
<dbReference type="GO" id="GO:0042910">
    <property type="term" value="F:xenobiotic transmembrane transporter activity"/>
    <property type="evidence" value="ECO:0007669"/>
    <property type="project" value="InterPro"/>
</dbReference>
<dbReference type="PANTHER" id="PTHR43298:SF2">
    <property type="entry name" value="FMN_FAD EXPORTER YEEO-RELATED"/>
    <property type="match status" value="1"/>
</dbReference>